<evidence type="ECO:0000259" key="3">
    <source>
        <dbReference type="Pfam" id="PF18962"/>
    </source>
</evidence>
<proteinExistence type="predicted"/>
<comment type="caution">
    <text evidence="4">The sequence shown here is derived from an EMBL/GenBank/DDBJ whole genome shotgun (WGS) entry which is preliminary data.</text>
</comment>
<dbReference type="RefSeq" id="WP_141421872.1">
    <property type="nucleotide sequence ID" value="NZ_VIAR01000007.1"/>
</dbReference>
<evidence type="ECO:0000313" key="5">
    <source>
        <dbReference type="Proteomes" id="UP000317169"/>
    </source>
</evidence>
<dbReference type="AlphaFoldDB" id="A0A507ZNW3"/>
<accession>A0A507ZNW3</accession>
<evidence type="ECO:0000256" key="2">
    <source>
        <dbReference type="SAM" id="SignalP"/>
    </source>
</evidence>
<evidence type="ECO:0000256" key="1">
    <source>
        <dbReference type="ARBA" id="ARBA00022729"/>
    </source>
</evidence>
<evidence type="ECO:0000313" key="4">
    <source>
        <dbReference type="EMBL" id="TQD38677.1"/>
    </source>
</evidence>
<reference evidence="4 5" key="1">
    <citation type="submission" date="2019-06" db="EMBL/GenBank/DDBJ databases">
        <title>Flavibacter putida gen. nov., sp. nov., a novel marine bacterium of the family Flavobacteriaceae isolated from coastal seawater.</title>
        <authorList>
            <person name="Feng X."/>
        </authorList>
    </citation>
    <scope>NUCLEOTIDE SEQUENCE [LARGE SCALE GENOMIC DNA]</scope>
    <source>
        <strain evidence="4 5">PLHSN227</strain>
    </source>
</reference>
<organism evidence="4 5">
    <name type="scientific">Haloflavibacter putidus</name>
    <dbReference type="NCBI Taxonomy" id="2576776"/>
    <lineage>
        <taxon>Bacteria</taxon>
        <taxon>Pseudomonadati</taxon>
        <taxon>Bacteroidota</taxon>
        <taxon>Flavobacteriia</taxon>
        <taxon>Flavobacteriales</taxon>
        <taxon>Flavobacteriaceae</taxon>
        <taxon>Haloflavibacter</taxon>
    </lineage>
</organism>
<sequence length="296" mass="31308">MKKITLLAFAFLASVALQAQDVLTHSTDNSYMDYGSVACAADPDDTSGTGDESSSDNVYYRAYTPSNFGYSGDFRVLGSQFFISFVDGGGTNPTHTVTVNFSLSTGSFPAGSLVPLASKTVDLTVADHNTLVEVLLDNPLDLNATDEIVVSLDIPDAPDAPNNYDIRIGINEAGEDAPSYLSSEACGITTPSTTASIGFPDNAILLDLIGTDNLAVDSEELENNISLYPNPVNERLNVEVSNSIQVTSATMFDVLGKSNPVQLNNGVINTSSLAAGVYILQLETNQGTLTKKIVKK</sequence>
<gene>
    <name evidence="4" type="ORF">FKR84_08500</name>
</gene>
<protein>
    <submittedName>
        <fullName evidence="4">T9SS type A sorting domain-containing protein</fullName>
    </submittedName>
</protein>
<keyword evidence="5" id="KW-1185">Reference proteome</keyword>
<keyword evidence="1 2" id="KW-0732">Signal</keyword>
<name>A0A507ZNW3_9FLAO</name>
<dbReference type="EMBL" id="VIAR01000007">
    <property type="protein sequence ID" value="TQD38677.1"/>
    <property type="molecule type" value="Genomic_DNA"/>
</dbReference>
<dbReference type="NCBIfam" id="TIGR04183">
    <property type="entry name" value="Por_Secre_tail"/>
    <property type="match status" value="1"/>
</dbReference>
<feature type="domain" description="Secretion system C-terminal sorting" evidence="3">
    <location>
        <begin position="227"/>
        <end position="294"/>
    </location>
</feature>
<dbReference type="Pfam" id="PF18962">
    <property type="entry name" value="Por_Secre_tail"/>
    <property type="match status" value="1"/>
</dbReference>
<dbReference type="InterPro" id="IPR026444">
    <property type="entry name" value="Secre_tail"/>
</dbReference>
<dbReference type="OrthoDB" id="1405746at2"/>
<feature type="signal peptide" evidence="2">
    <location>
        <begin position="1"/>
        <end position="19"/>
    </location>
</feature>
<feature type="chain" id="PRO_5021370300" evidence="2">
    <location>
        <begin position="20"/>
        <end position="296"/>
    </location>
</feature>
<dbReference type="Proteomes" id="UP000317169">
    <property type="component" value="Unassembled WGS sequence"/>
</dbReference>